<accession>A0ACB9BGV2</accession>
<name>A0ACB9BGV2_CICIN</name>
<organism evidence="1 2">
    <name type="scientific">Cichorium intybus</name>
    <name type="common">Chicory</name>
    <dbReference type="NCBI Taxonomy" id="13427"/>
    <lineage>
        <taxon>Eukaryota</taxon>
        <taxon>Viridiplantae</taxon>
        <taxon>Streptophyta</taxon>
        <taxon>Embryophyta</taxon>
        <taxon>Tracheophyta</taxon>
        <taxon>Spermatophyta</taxon>
        <taxon>Magnoliopsida</taxon>
        <taxon>eudicotyledons</taxon>
        <taxon>Gunneridae</taxon>
        <taxon>Pentapetalae</taxon>
        <taxon>asterids</taxon>
        <taxon>campanulids</taxon>
        <taxon>Asterales</taxon>
        <taxon>Asteraceae</taxon>
        <taxon>Cichorioideae</taxon>
        <taxon>Cichorieae</taxon>
        <taxon>Cichoriinae</taxon>
        <taxon>Cichorium</taxon>
    </lineage>
</organism>
<evidence type="ECO:0000313" key="1">
    <source>
        <dbReference type="EMBL" id="KAI3721769.1"/>
    </source>
</evidence>
<reference evidence="1 2" key="2">
    <citation type="journal article" date="2022" name="Mol. Ecol. Resour.">
        <title>The genomes of chicory, endive, great burdock and yacon provide insights into Asteraceae paleo-polyploidization history and plant inulin production.</title>
        <authorList>
            <person name="Fan W."/>
            <person name="Wang S."/>
            <person name="Wang H."/>
            <person name="Wang A."/>
            <person name="Jiang F."/>
            <person name="Liu H."/>
            <person name="Zhao H."/>
            <person name="Xu D."/>
            <person name="Zhang Y."/>
        </authorList>
    </citation>
    <scope>NUCLEOTIDE SEQUENCE [LARGE SCALE GENOMIC DNA]</scope>
    <source>
        <strain evidence="2">cv. Punajuju</strain>
        <tissue evidence="1">Leaves</tissue>
    </source>
</reference>
<sequence>MRLFRPLNSFSSAPPSSRPCPSASRTTSIIALRQRRTSSFLPLRQRRTLITIFSLFFSLKSLFYWNQFTICIRCWIITLYYLYNWHQ</sequence>
<dbReference type="EMBL" id="CM042014">
    <property type="protein sequence ID" value="KAI3721769.1"/>
    <property type="molecule type" value="Genomic_DNA"/>
</dbReference>
<proteinExistence type="predicted"/>
<comment type="caution">
    <text evidence="1">The sequence shown here is derived from an EMBL/GenBank/DDBJ whole genome shotgun (WGS) entry which is preliminary data.</text>
</comment>
<dbReference type="Proteomes" id="UP001055811">
    <property type="component" value="Linkage Group LG06"/>
</dbReference>
<evidence type="ECO:0000313" key="2">
    <source>
        <dbReference type="Proteomes" id="UP001055811"/>
    </source>
</evidence>
<gene>
    <name evidence="1" type="ORF">L2E82_32787</name>
</gene>
<protein>
    <submittedName>
        <fullName evidence="1">Uncharacterized protein</fullName>
    </submittedName>
</protein>
<reference evidence="2" key="1">
    <citation type="journal article" date="2022" name="Mol. Ecol. Resour.">
        <title>The genomes of chicory, endive, great burdock and yacon provide insights into Asteraceae palaeo-polyploidization history and plant inulin production.</title>
        <authorList>
            <person name="Fan W."/>
            <person name="Wang S."/>
            <person name="Wang H."/>
            <person name="Wang A."/>
            <person name="Jiang F."/>
            <person name="Liu H."/>
            <person name="Zhao H."/>
            <person name="Xu D."/>
            <person name="Zhang Y."/>
        </authorList>
    </citation>
    <scope>NUCLEOTIDE SEQUENCE [LARGE SCALE GENOMIC DNA]</scope>
    <source>
        <strain evidence="2">cv. Punajuju</strain>
    </source>
</reference>
<keyword evidence="2" id="KW-1185">Reference proteome</keyword>